<dbReference type="EMBL" id="KN408977">
    <property type="protein sequence ID" value="KHG17762.1"/>
    <property type="molecule type" value="Genomic_DNA"/>
</dbReference>
<protein>
    <submittedName>
        <fullName evidence="1">Uncharacterized protein</fullName>
    </submittedName>
</protein>
<organism evidence="1 2">
    <name type="scientific">Gossypium arboreum</name>
    <name type="common">Tree cotton</name>
    <name type="synonym">Gossypium nanking</name>
    <dbReference type="NCBI Taxonomy" id="29729"/>
    <lineage>
        <taxon>Eukaryota</taxon>
        <taxon>Viridiplantae</taxon>
        <taxon>Streptophyta</taxon>
        <taxon>Embryophyta</taxon>
        <taxon>Tracheophyta</taxon>
        <taxon>Spermatophyta</taxon>
        <taxon>Magnoliopsida</taxon>
        <taxon>eudicotyledons</taxon>
        <taxon>Gunneridae</taxon>
        <taxon>Pentapetalae</taxon>
        <taxon>rosids</taxon>
        <taxon>malvids</taxon>
        <taxon>Malvales</taxon>
        <taxon>Malvaceae</taxon>
        <taxon>Malvoideae</taxon>
        <taxon>Gossypium</taxon>
    </lineage>
</organism>
<dbReference type="AlphaFoldDB" id="A0A0B0NYQ7"/>
<sequence length="74" mass="8385">MVMLHGRVSPREPYDLKSVYPTVLTQPKHTGLSIGRVVGRTSVYTTVLTRPRHTDMSIGRVWHTGWHMGVWSAV</sequence>
<evidence type="ECO:0000313" key="1">
    <source>
        <dbReference type="EMBL" id="KHG17762.1"/>
    </source>
</evidence>
<reference evidence="2" key="1">
    <citation type="submission" date="2014-09" db="EMBL/GenBank/DDBJ databases">
        <authorList>
            <person name="Mudge J."/>
            <person name="Ramaraj T."/>
            <person name="Lindquist I.E."/>
            <person name="Bharti A.K."/>
            <person name="Sundararajan A."/>
            <person name="Cameron C.T."/>
            <person name="Woodward J.E."/>
            <person name="May G.D."/>
            <person name="Brubaker C."/>
            <person name="Broadhvest J."/>
            <person name="Wilkins T.A."/>
        </authorList>
    </citation>
    <scope>NUCLEOTIDE SEQUENCE</scope>
    <source>
        <strain evidence="2">cv. AKA8401</strain>
    </source>
</reference>
<accession>A0A0B0NYQ7</accession>
<name>A0A0B0NYQ7_GOSAR</name>
<keyword evidence="2" id="KW-1185">Reference proteome</keyword>
<gene>
    <name evidence="1" type="ORF">F383_00394</name>
</gene>
<evidence type="ECO:0000313" key="2">
    <source>
        <dbReference type="Proteomes" id="UP000032142"/>
    </source>
</evidence>
<dbReference type="Proteomes" id="UP000032142">
    <property type="component" value="Unassembled WGS sequence"/>
</dbReference>
<proteinExistence type="predicted"/>